<protein>
    <submittedName>
        <fullName evidence="1">Uncharacterized protein</fullName>
    </submittedName>
</protein>
<comment type="caution">
    <text evidence="1">The sequence shown here is derived from an EMBL/GenBank/DDBJ whole genome shotgun (WGS) entry which is preliminary data.</text>
</comment>
<proteinExistence type="predicted"/>
<dbReference type="RefSeq" id="WP_139208996.1">
    <property type="nucleotide sequence ID" value="NZ_FOEV01000051.1"/>
</dbReference>
<dbReference type="EMBL" id="FOEV01000051">
    <property type="protein sequence ID" value="SER56025.1"/>
    <property type="molecule type" value="Genomic_DNA"/>
</dbReference>
<name>A0A9X8MI12_9PSED</name>
<evidence type="ECO:0000313" key="1">
    <source>
        <dbReference type="EMBL" id="SER56025.1"/>
    </source>
</evidence>
<dbReference type="Proteomes" id="UP000183210">
    <property type="component" value="Unassembled WGS sequence"/>
</dbReference>
<feature type="non-terminal residue" evidence="1">
    <location>
        <position position="115"/>
    </location>
</feature>
<dbReference type="AlphaFoldDB" id="A0A9X8MI12"/>
<reference evidence="1 2" key="1">
    <citation type="submission" date="2016-10" db="EMBL/GenBank/DDBJ databases">
        <authorList>
            <person name="Varghese N."/>
            <person name="Submissions S."/>
        </authorList>
    </citation>
    <scope>NUCLEOTIDE SEQUENCE [LARGE SCALE GENOMIC DNA]</scope>
    <source>
        <strain evidence="1 2">LMG 21974</strain>
    </source>
</reference>
<evidence type="ECO:0000313" key="2">
    <source>
        <dbReference type="Proteomes" id="UP000183210"/>
    </source>
</evidence>
<gene>
    <name evidence="1" type="ORF">SAMN05216409_1511</name>
</gene>
<accession>A0A9X8MI12</accession>
<organism evidence="1 2">
    <name type="scientific">Pseudomonas lutea</name>
    <dbReference type="NCBI Taxonomy" id="243924"/>
    <lineage>
        <taxon>Bacteria</taxon>
        <taxon>Pseudomonadati</taxon>
        <taxon>Pseudomonadota</taxon>
        <taxon>Gammaproteobacteria</taxon>
        <taxon>Pseudomonadales</taxon>
        <taxon>Pseudomonadaceae</taxon>
        <taxon>Pseudomonas</taxon>
    </lineage>
</organism>
<sequence>MSEYNVMFEVFASTSVTVQADSVEQAKALAEIEASTSLCHNCSRSLNVSDVGEVLEVLGPDNEVAWSRPEDNRVAELEAELAEAVDILTKLMDGVVWEDPHISVNNAAAFAFLAR</sequence>